<evidence type="ECO:0000256" key="5">
    <source>
        <dbReference type="ARBA" id="ARBA00023136"/>
    </source>
</evidence>
<organism evidence="8 9">
    <name type="scientific">Adhaeribacter terreus</name>
    <dbReference type="NCBI Taxonomy" id="529703"/>
    <lineage>
        <taxon>Bacteria</taxon>
        <taxon>Pseudomonadati</taxon>
        <taxon>Bacteroidota</taxon>
        <taxon>Cytophagia</taxon>
        <taxon>Cytophagales</taxon>
        <taxon>Hymenobacteraceae</taxon>
        <taxon>Adhaeribacter</taxon>
    </lineage>
</organism>
<dbReference type="Pfam" id="PF06271">
    <property type="entry name" value="RDD"/>
    <property type="match status" value="1"/>
</dbReference>
<accession>A0ABW0EES1</accession>
<dbReference type="Proteomes" id="UP001596161">
    <property type="component" value="Unassembled WGS sequence"/>
</dbReference>
<feature type="transmembrane region" description="Helical" evidence="6">
    <location>
        <begin position="65"/>
        <end position="83"/>
    </location>
</feature>
<evidence type="ECO:0000256" key="6">
    <source>
        <dbReference type="SAM" id="Phobius"/>
    </source>
</evidence>
<feature type="transmembrane region" description="Helical" evidence="6">
    <location>
        <begin position="24"/>
        <end position="45"/>
    </location>
</feature>
<keyword evidence="9" id="KW-1185">Reference proteome</keyword>
<evidence type="ECO:0000313" key="9">
    <source>
        <dbReference type="Proteomes" id="UP001596161"/>
    </source>
</evidence>
<proteinExistence type="predicted"/>
<comment type="caution">
    <text evidence="8">The sequence shown here is derived from an EMBL/GenBank/DDBJ whole genome shotgun (WGS) entry which is preliminary data.</text>
</comment>
<reference evidence="9" key="1">
    <citation type="journal article" date="2019" name="Int. J. Syst. Evol. Microbiol.">
        <title>The Global Catalogue of Microorganisms (GCM) 10K type strain sequencing project: providing services to taxonomists for standard genome sequencing and annotation.</title>
        <authorList>
            <consortium name="The Broad Institute Genomics Platform"/>
            <consortium name="The Broad Institute Genome Sequencing Center for Infectious Disease"/>
            <person name="Wu L."/>
            <person name="Ma J."/>
        </authorList>
    </citation>
    <scope>NUCLEOTIDE SEQUENCE [LARGE SCALE GENOMIC DNA]</scope>
    <source>
        <strain evidence="9">KACC 12602</strain>
    </source>
</reference>
<protein>
    <submittedName>
        <fullName evidence="8">RDD family protein</fullName>
    </submittedName>
</protein>
<dbReference type="EMBL" id="JBHSKT010000011">
    <property type="protein sequence ID" value="MFC5272096.1"/>
    <property type="molecule type" value="Genomic_DNA"/>
</dbReference>
<sequence length="157" mass="18110">MENFVIPETQTQNLTNYAGFWRRFAALLIDMLILSVPVYFLATWFSDNPTQEINPTSTEAIEYQYFNIYNATSFLINWLYFSLFESSAKQATLGKQAMGIYVCRIDGTRLTFLRATLRYFSKIISGVTLLIGYIMAAFTKRKQALHDLIADTLVLRK</sequence>
<evidence type="ECO:0000256" key="3">
    <source>
        <dbReference type="ARBA" id="ARBA00022692"/>
    </source>
</evidence>
<name>A0ABW0EES1_9BACT</name>
<keyword evidence="5 6" id="KW-0472">Membrane</keyword>
<feature type="domain" description="RDD" evidence="7">
    <location>
        <begin position="17"/>
        <end position="150"/>
    </location>
</feature>
<dbReference type="InterPro" id="IPR051791">
    <property type="entry name" value="Pra-immunoreactive"/>
</dbReference>
<dbReference type="InterPro" id="IPR010432">
    <property type="entry name" value="RDD"/>
</dbReference>
<evidence type="ECO:0000256" key="1">
    <source>
        <dbReference type="ARBA" id="ARBA00004651"/>
    </source>
</evidence>
<dbReference type="PANTHER" id="PTHR36115">
    <property type="entry name" value="PROLINE-RICH ANTIGEN HOMOLOG-RELATED"/>
    <property type="match status" value="1"/>
</dbReference>
<evidence type="ECO:0000313" key="8">
    <source>
        <dbReference type="EMBL" id="MFC5272096.1"/>
    </source>
</evidence>
<gene>
    <name evidence="8" type="ORF">ACFPIB_15870</name>
</gene>
<feature type="transmembrane region" description="Helical" evidence="6">
    <location>
        <begin position="119"/>
        <end position="138"/>
    </location>
</feature>
<keyword evidence="4 6" id="KW-1133">Transmembrane helix</keyword>
<keyword evidence="3 6" id="KW-0812">Transmembrane</keyword>
<keyword evidence="2" id="KW-1003">Cell membrane</keyword>
<dbReference type="RefSeq" id="WP_378018455.1">
    <property type="nucleotide sequence ID" value="NZ_JBHSKT010000011.1"/>
</dbReference>
<comment type="subcellular location">
    <subcellularLocation>
        <location evidence="1">Cell membrane</location>
        <topology evidence="1">Multi-pass membrane protein</topology>
    </subcellularLocation>
</comment>
<evidence type="ECO:0000256" key="4">
    <source>
        <dbReference type="ARBA" id="ARBA00022989"/>
    </source>
</evidence>
<evidence type="ECO:0000259" key="7">
    <source>
        <dbReference type="Pfam" id="PF06271"/>
    </source>
</evidence>
<evidence type="ECO:0000256" key="2">
    <source>
        <dbReference type="ARBA" id="ARBA00022475"/>
    </source>
</evidence>